<feature type="transmembrane region" description="Helical" evidence="1">
    <location>
        <begin position="16"/>
        <end position="39"/>
    </location>
</feature>
<reference evidence="2 3" key="1">
    <citation type="submission" date="2017-06" db="EMBL/GenBank/DDBJ databases">
        <authorList>
            <person name="Kim H.J."/>
            <person name="Triplett B.A."/>
        </authorList>
    </citation>
    <scope>NUCLEOTIDE SEQUENCE [LARGE SCALE GENOMIC DNA]</scope>
    <source>
        <strain evidence="2 3">DSM 19307</strain>
    </source>
</reference>
<name>A0A239J6D9_EKHLU</name>
<evidence type="ECO:0000313" key="2">
    <source>
        <dbReference type="EMBL" id="SNT01461.1"/>
    </source>
</evidence>
<keyword evidence="1" id="KW-0472">Membrane</keyword>
<dbReference type="AlphaFoldDB" id="A0A239J6D9"/>
<evidence type="ECO:0000313" key="3">
    <source>
        <dbReference type="Proteomes" id="UP000198393"/>
    </source>
</evidence>
<organism evidence="2 3">
    <name type="scientific">Ekhidna lutea</name>
    <dbReference type="NCBI Taxonomy" id="447679"/>
    <lineage>
        <taxon>Bacteria</taxon>
        <taxon>Pseudomonadati</taxon>
        <taxon>Bacteroidota</taxon>
        <taxon>Cytophagia</taxon>
        <taxon>Cytophagales</taxon>
        <taxon>Reichenbachiellaceae</taxon>
        <taxon>Ekhidna</taxon>
    </lineage>
</organism>
<keyword evidence="3" id="KW-1185">Reference proteome</keyword>
<proteinExistence type="predicted"/>
<gene>
    <name evidence="2" type="ORF">SAMN05421640_2013</name>
</gene>
<keyword evidence="1" id="KW-0812">Transmembrane</keyword>
<protein>
    <submittedName>
        <fullName evidence="2">Uncharacterized protein</fullName>
    </submittedName>
</protein>
<dbReference type="EMBL" id="FZPD01000003">
    <property type="protein sequence ID" value="SNT01461.1"/>
    <property type="molecule type" value="Genomic_DNA"/>
</dbReference>
<accession>A0A239J6D9</accession>
<dbReference type="Proteomes" id="UP000198393">
    <property type="component" value="Unassembled WGS sequence"/>
</dbReference>
<keyword evidence="1" id="KW-1133">Transmembrane helix</keyword>
<sequence length="133" mass="15427">MVVITIKLMDMLPEPWSILIAIAISSFLPALWFATNVIIVDEEHKTIFDGVWTMGKKLGKPVKYHSIEKIFLNKVKTKQTMYSLSNQSNVVANHEYRAYLKLDNGDKYFLFSHPLEERAEEKVTKIREKLALK</sequence>
<evidence type="ECO:0000256" key="1">
    <source>
        <dbReference type="SAM" id="Phobius"/>
    </source>
</evidence>